<dbReference type="PANTHER" id="PTHR46067">
    <property type="entry name" value="ACYL-COA N-ACYLTRANSFERASES (NAT) SUPERFAMILY PROTEIN"/>
    <property type="match status" value="1"/>
</dbReference>
<dbReference type="Gene3D" id="3.40.630.30">
    <property type="match status" value="1"/>
</dbReference>
<evidence type="ECO:0000313" key="1">
    <source>
        <dbReference type="EMBL" id="GKV43773.1"/>
    </source>
</evidence>
<accession>A0AAV5M4C0</accession>
<keyword evidence="2" id="KW-1185">Reference proteome</keyword>
<evidence type="ECO:0000313" key="2">
    <source>
        <dbReference type="Proteomes" id="UP001054252"/>
    </source>
</evidence>
<evidence type="ECO:0008006" key="3">
    <source>
        <dbReference type="Google" id="ProtNLM"/>
    </source>
</evidence>
<comment type="caution">
    <text evidence="1">The sequence shown here is derived from an EMBL/GenBank/DDBJ whole genome shotgun (WGS) entry which is preliminary data.</text>
</comment>
<reference evidence="1 2" key="1">
    <citation type="journal article" date="2021" name="Commun. Biol.">
        <title>The genome of Shorea leprosula (Dipterocarpaceae) highlights the ecological relevance of drought in aseasonal tropical rainforests.</title>
        <authorList>
            <person name="Ng K.K.S."/>
            <person name="Kobayashi M.J."/>
            <person name="Fawcett J.A."/>
            <person name="Hatakeyama M."/>
            <person name="Paape T."/>
            <person name="Ng C.H."/>
            <person name="Ang C.C."/>
            <person name="Tnah L.H."/>
            <person name="Lee C.T."/>
            <person name="Nishiyama T."/>
            <person name="Sese J."/>
            <person name="O'Brien M.J."/>
            <person name="Copetti D."/>
            <person name="Mohd Noor M.I."/>
            <person name="Ong R.C."/>
            <person name="Putra M."/>
            <person name="Sireger I.Z."/>
            <person name="Indrioko S."/>
            <person name="Kosugi Y."/>
            <person name="Izuno A."/>
            <person name="Isagi Y."/>
            <person name="Lee S.L."/>
            <person name="Shimizu K.K."/>
        </authorList>
    </citation>
    <scope>NUCLEOTIDE SEQUENCE [LARGE SCALE GENOMIC DNA]</scope>
    <source>
        <strain evidence="1">214</strain>
    </source>
</reference>
<dbReference type="PANTHER" id="PTHR46067:SF27">
    <property type="entry name" value="ACYL-COA N-ACYLTRANSFERASES (NAT) SUPERFAMILY PROTEIN"/>
    <property type="match status" value="1"/>
</dbReference>
<dbReference type="SUPFAM" id="SSF55729">
    <property type="entry name" value="Acyl-CoA N-acyltransferases (Nat)"/>
    <property type="match status" value="1"/>
</dbReference>
<gene>
    <name evidence="1" type="ORF">SLEP1_g51026</name>
</gene>
<dbReference type="InterPro" id="IPR016181">
    <property type="entry name" value="Acyl_CoA_acyltransferase"/>
</dbReference>
<sequence length="122" mass="14474">MIVELKCTFIFITEFGGFEKNPKFGGFEELEALVDVENIGSQRVLEKAGFTREGVSRKCYICSREEQENPDLGFFRTQIWVFLEPRSGFFWNPDLGFSRTHIWRGRRREKREQKNKKKEEEG</sequence>
<organism evidence="1 2">
    <name type="scientific">Rubroshorea leprosula</name>
    <dbReference type="NCBI Taxonomy" id="152421"/>
    <lineage>
        <taxon>Eukaryota</taxon>
        <taxon>Viridiplantae</taxon>
        <taxon>Streptophyta</taxon>
        <taxon>Embryophyta</taxon>
        <taxon>Tracheophyta</taxon>
        <taxon>Spermatophyta</taxon>
        <taxon>Magnoliopsida</taxon>
        <taxon>eudicotyledons</taxon>
        <taxon>Gunneridae</taxon>
        <taxon>Pentapetalae</taxon>
        <taxon>rosids</taxon>
        <taxon>malvids</taxon>
        <taxon>Malvales</taxon>
        <taxon>Dipterocarpaceae</taxon>
        <taxon>Rubroshorea</taxon>
    </lineage>
</organism>
<dbReference type="AlphaFoldDB" id="A0AAV5M4C0"/>
<dbReference type="EMBL" id="BPVZ01000172">
    <property type="protein sequence ID" value="GKV43773.1"/>
    <property type="molecule type" value="Genomic_DNA"/>
</dbReference>
<protein>
    <recommendedName>
        <fullName evidence="3">N-acetyltransferase domain-containing protein</fullName>
    </recommendedName>
</protein>
<name>A0AAV5M4C0_9ROSI</name>
<proteinExistence type="predicted"/>
<dbReference type="Proteomes" id="UP001054252">
    <property type="component" value="Unassembled WGS sequence"/>
</dbReference>